<evidence type="ECO:0000313" key="17">
    <source>
        <dbReference type="Proteomes" id="UP000193228"/>
    </source>
</evidence>
<organism evidence="16 17">
    <name type="scientific">Paraburkholderia susongensis</name>
    <dbReference type="NCBI Taxonomy" id="1515439"/>
    <lineage>
        <taxon>Bacteria</taxon>
        <taxon>Pseudomonadati</taxon>
        <taxon>Pseudomonadota</taxon>
        <taxon>Betaproteobacteria</taxon>
        <taxon>Burkholderiales</taxon>
        <taxon>Burkholderiaceae</taxon>
        <taxon>Paraburkholderia</taxon>
    </lineage>
</organism>
<dbReference type="Gene3D" id="2.20.70.140">
    <property type="match status" value="8"/>
</dbReference>
<feature type="domain" description="Trimeric autotransporter adhesin YadA-like stalk" evidence="14">
    <location>
        <begin position="1288"/>
        <end position="1328"/>
    </location>
</feature>
<dbReference type="Pfam" id="PF03895">
    <property type="entry name" value="YadA_anchor"/>
    <property type="match status" value="1"/>
</dbReference>
<evidence type="ECO:0000259" key="15">
    <source>
        <dbReference type="Pfam" id="PF13018"/>
    </source>
</evidence>
<dbReference type="SUPFAM" id="SSF54523">
    <property type="entry name" value="Pili subunits"/>
    <property type="match status" value="1"/>
</dbReference>
<feature type="domain" description="Trimeric autotransporter adhesin YadA-like stalk" evidence="14">
    <location>
        <begin position="840"/>
        <end position="880"/>
    </location>
</feature>
<dbReference type="InterPro" id="IPR008635">
    <property type="entry name" value="Coiled_stalk_dom"/>
</dbReference>
<feature type="domain" description="Trimeric autotransporter adhesin YadA-like head" evidence="13">
    <location>
        <begin position="79"/>
        <end position="104"/>
    </location>
</feature>
<feature type="domain" description="Trimeric autotransporter adhesin YadA-like stalk" evidence="14">
    <location>
        <begin position="1512"/>
        <end position="1539"/>
    </location>
</feature>
<feature type="domain" description="Trimeric autotransporter adhesin YadA-like stalk" evidence="14">
    <location>
        <begin position="1927"/>
        <end position="1958"/>
    </location>
</feature>
<reference evidence="17" key="1">
    <citation type="submission" date="2017-04" db="EMBL/GenBank/DDBJ databases">
        <authorList>
            <person name="Varghese N."/>
            <person name="Submissions S."/>
        </authorList>
    </citation>
    <scope>NUCLEOTIDE SEQUENCE [LARGE SCALE GENOMIC DNA]</scope>
    <source>
        <strain evidence="17">LMG 29540</strain>
    </source>
</reference>
<dbReference type="InterPro" id="IPR011049">
    <property type="entry name" value="Serralysin-like_metalloprot_C"/>
</dbReference>
<dbReference type="Gene3D" id="2.150.10.10">
    <property type="entry name" value="Serralysin-like metalloprotease, C-terminal"/>
    <property type="match status" value="8"/>
</dbReference>
<feature type="domain" description="Trimeric autotransporter adhesin YadA-like stalk" evidence="14">
    <location>
        <begin position="1706"/>
        <end position="1746"/>
    </location>
</feature>
<evidence type="ECO:0000256" key="9">
    <source>
        <dbReference type="ARBA" id="ARBA00023136"/>
    </source>
</evidence>
<dbReference type="Proteomes" id="UP000193228">
    <property type="component" value="Unassembled WGS sequence"/>
</dbReference>
<evidence type="ECO:0000259" key="14">
    <source>
        <dbReference type="Pfam" id="PF05662"/>
    </source>
</evidence>
<feature type="domain" description="Trimeric autotransporter adhesin YadA-like stalk" evidence="14">
    <location>
        <begin position="728"/>
        <end position="767"/>
    </location>
</feature>
<dbReference type="GO" id="GO:0009986">
    <property type="term" value="C:cell surface"/>
    <property type="evidence" value="ECO:0007669"/>
    <property type="project" value="UniProtKB-SubCell"/>
</dbReference>
<dbReference type="Gene3D" id="6.10.250.2040">
    <property type="match status" value="2"/>
</dbReference>
<dbReference type="GO" id="GO:0009279">
    <property type="term" value="C:cell outer membrane"/>
    <property type="evidence" value="ECO:0007669"/>
    <property type="project" value="UniProtKB-SubCell"/>
</dbReference>
<feature type="domain" description="Trimeric autotransporter adhesin YadA-like C-terminal membrane anchor" evidence="12">
    <location>
        <begin position="2019"/>
        <end position="2077"/>
    </location>
</feature>
<feature type="domain" description="Trimeric autotransporter adhesin YadA-like head" evidence="13">
    <location>
        <begin position="429"/>
        <end position="452"/>
    </location>
</feature>
<feature type="domain" description="Trimeric autotransporter adhesin YadA-like head" evidence="13">
    <location>
        <begin position="401"/>
        <end position="427"/>
    </location>
</feature>
<sequence>MNKSYISVWNEALGSWVAASEHTVARGKRSKSRAVAGAVATVVVLAGLSGAASAANLIATPVQAQNGQYSGTDTTSASATGEEATAVGSKASASELGTTAIGAASVANAQNSTAIGILSTASGSGAVALGWNATASGGLSTAIGARATSDGLQGLALGASANVSAATTNGISIGTLASVSATNGTAIGARASVTALNSVALGANSTTTADLSAAGYNPGSTALSGTASAANGEVSVGSAGNERRVTNVAAGSAATDAVNVSQLQSEDAKVNQQGSDTAAALGGGATYNAGTGAISAPSYNVAGGTQKSVGAALTALDSATVQFNGANGAANVNNKKIVNVAAGDLSSSSTDAVNGSQLYATNQQVSQNTSSITNLGDQVTNVYNSGTKYFHANSTGADSSAVGADAVAIGMGAVSSGMGSIAEGMNASASGSGSTAIGPLATATGDSSVAMGVASKATGTNSVALGAGSNATEANSVALGNSSTTAAAVGTSGATIGGTAYSFAGANPTGTVSVGSVGSERTITNVAAGRLSATSTDAVNGSQLYATNQQVDQLSKDIQNAAGNGTDPLAVHYDDASKGTITLGGGINGTKITNVAAGDLSPSSTDAVNGSQLYATNQQVDQNTTSITNLGDQITQVSKTANAGWNVSAQGANATNVAPGATVDLKNTDGNIAVSKDATSNDVSFDLARDLKVDSVTTGGTVVNNNGVTIQGGPSITTGGINAGGKTITNVVNGVNADDAVNKGQLDEVSQSANAGWNVSAQGANVSNVAPGATVDLKNTDGNIAVSKDATSNDVSFDLARDLKVDSVTTGGTVVNNNGVTIQGGPSITTGGINAGGKTITNVVNGVNADDAVNKGQLDEVSQSANAGWNVSAQGANATNVAPGATVDLKNTDGNIAVSKDATSNDVNFDLARDLKVDSVTTGGTVVNNNGVTIQGGPSITTGGINAGGRTITNVVNGVNADDAVNKGQLDEVSQSANAGWNVSAQGANVSNVAPDATVDLKNTDGNIAVSKDATSNDVNFDLARDLKVDSVTTGGTVVNNNGVTIQGGPSITTGGINAGGRTITNVVNGVNADDAVNKGQLDEVSQSANAGWNVSAQGANATNVAPGATVDLKNTDGNIAVSKDATSNDVSFDLARDLNVDSVTTGGTVVNNNGVTIQGGPSITTGGINAGGRTITNVVNGVNADDAVNKGQLDEVSQSANAGWNVSAQGANATNVAPGATVDLKNTDGNIAVSKDATSNDVSFDLARDLKVDSVTTGGTVVNNNGVTIQGGPSITTGGINAGGRTITNVVNGVNADDAVNKGQLDEVSQSANAGWNVSAQGTNVTNVAPGATVDLKNTDGNIAVSKDATSNDVSFDLARDLKVDSVTAGGTVVNNNGVTIQGGPSITTGGINAGGRTITNVVNGVNADDAVNKGQLDEVSQSANAGWNVSAQGANATNVAPGATVDLKNTDGNIAVSKDATSNDVSFDLARDLKVDSVTTGGTVVNNNGVTIQGGPSITTGGINAGGRTITNVANGVADSDAVNVSQLNAVDDKLGNLDAGSVKYDTNADGTTVNRNSITLAGDTYDSVTHVGGTRITNVADGVNPSDAVNMSQLTETNDNLANLGDQVTKAGDQISNVYNTGTKYFHANSTGVDSSADGQDSVAIGMGAVAKNTNDVALGAGSTTEAAVGTASATIGGTDHQFAGAKPNGTVSVGSEGNERTITNVAAGRLSEASTDAVNGSQLYATNQALDQINSNITNLDQGSVKYDRYSDGTVNYNSVTLGGGMSSGPVVLTNVANGKSTYDAVNFGQLSALQDQVSNIDNRVTGIENNGGGASNPYFNATDTSSDDEAVVNEAVPGTGKGSTAAGSGATAAGDYGTAVGSNSSAADSAVAVGAGASAASGSVAIGQGSQATAANAVALGQGSVADRANTVSVGTETNQRQITNVAAGTQATDAVNVSQLTSAVGAMGGGASVNPDGSVTGPSYQLSGGTYSNVGDALSNLDSRVNAANQAIDNVAKGAYSGIAAATALTMIPDVDKDKTLSLGIGGGTYKGYQAVAIGGTARITQNIKMKAGVGLSSGGTTAGVGASYQW</sequence>
<evidence type="ECO:0000256" key="3">
    <source>
        <dbReference type="ARBA" id="ARBA00005848"/>
    </source>
</evidence>
<dbReference type="RefSeq" id="WP_085487339.1">
    <property type="nucleotide sequence ID" value="NZ_FXAT01000008.1"/>
</dbReference>
<feature type="domain" description="ESPR" evidence="15">
    <location>
        <begin position="1"/>
        <end position="49"/>
    </location>
</feature>
<evidence type="ECO:0000256" key="7">
    <source>
        <dbReference type="ARBA" id="ARBA00022729"/>
    </source>
</evidence>
<dbReference type="InterPro" id="IPR024973">
    <property type="entry name" value="ESPR"/>
</dbReference>
<evidence type="ECO:0000256" key="6">
    <source>
        <dbReference type="ARBA" id="ARBA00022692"/>
    </source>
</evidence>
<feature type="domain" description="Trimeric autotransporter adhesin YadA-like stalk" evidence="14">
    <location>
        <begin position="244"/>
        <end position="279"/>
    </location>
</feature>
<feature type="domain" description="Trimeric autotransporter adhesin YadA-like head" evidence="13">
    <location>
        <begin position="1640"/>
        <end position="1666"/>
    </location>
</feature>
<feature type="domain" description="Trimeric autotransporter adhesin YadA-like head" evidence="13">
    <location>
        <begin position="135"/>
        <end position="161"/>
    </location>
</feature>
<feature type="domain" description="Trimeric autotransporter adhesin YadA-like stalk" evidence="14">
    <location>
        <begin position="1777"/>
        <end position="1815"/>
    </location>
</feature>
<feature type="domain" description="Trimeric autotransporter adhesin YadA-like stalk" evidence="14">
    <location>
        <begin position="1064"/>
        <end position="1104"/>
    </location>
</feature>
<keyword evidence="9 11" id="KW-0472">Membrane</keyword>
<evidence type="ECO:0000259" key="13">
    <source>
        <dbReference type="Pfam" id="PF05658"/>
    </source>
</evidence>
<dbReference type="Pfam" id="PF05662">
    <property type="entry name" value="YadA_stalk"/>
    <property type="match status" value="16"/>
</dbReference>
<feature type="domain" description="Trimeric autotransporter adhesin YadA-like head" evidence="13">
    <location>
        <begin position="1844"/>
        <end position="1869"/>
    </location>
</feature>
<keyword evidence="17" id="KW-1185">Reference proteome</keyword>
<keyword evidence="11" id="KW-1133">Transmembrane helix</keyword>
<feature type="domain" description="Trimeric autotransporter adhesin YadA-like head" evidence="13">
    <location>
        <begin position="1887"/>
        <end position="1909"/>
    </location>
</feature>
<protein>
    <submittedName>
        <fullName evidence="16">Head domain of trimeric autotransporter adhesin</fullName>
    </submittedName>
</protein>
<proteinExistence type="inferred from homology"/>
<evidence type="ECO:0000256" key="5">
    <source>
        <dbReference type="ARBA" id="ARBA00022452"/>
    </source>
</evidence>
<keyword evidence="5" id="KW-1134">Transmembrane beta strand</keyword>
<feature type="domain" description="Trimeric autotransporter adhesin YadA-like stalk" evidence="14">
    <location>
        <begin position="1176"/>
        <end position="1216"/>
    </location>
</feature>
<feature type="domain" description="Trimeric autotransporter adhesin YadA-like stalk" evidence="14">
    <location>
        <begin position="591"/>
        <end position="634"/>
    </location>
</feature>
<feature type="domain" description="Trimeric autotransporter adhesin YadA-like stalk" evidence="14">
    <location>
        <begin position="523"/>
        <end position="566"/>
    </location>
</feature>
<dbReference type="GO" id="GO:0015031">
    <property type="term" value="P:protein transport"/>
    <property type="evidence" value="ECO:0007669"/>
    <property type="project" value="UniProtKB-KW"/>
</dbReference>
<evidence type="ECO:0000256" key="4">
    <source>
        <dbReference type="ARBA" id="ARBA00022448"/>
    </source>
</evidence>
<keyword evidence="8" id="KW-0653">Protein transport</keyword>
<keyword evidence="7" id="KW-0732">Signal</keyword>
<name>A0A1X7LSN4_9BURK</name>
<dbReference type="OrthoDB" id="1632057at2"/>
<keyword evidence="10" id="KW-0998">Cell outer membrane</keyword>
<keyword evidence="4" id="KW-0813">Transport</keyword>
<dbReference type="Gene3D" id="3.30.1300.30">
    <property type="entry name" value="GSPII I/J protein-like"/>
    <property type="match status" value="1"/>
</dbReference>
<feature type="domain" description="Trimeric autotransporter adhesin YadA-like stalk" evidence="14">
    <location>
        <begin position="952"/>
        <end position="991"/>
    </location>
</feature>
<dbReference type="Pfam" id="PF13018">
    <property type="entry name" value="ESPR"/>
    <property type="match status" value="1"/>
</dbReference>
<feature type="domain" description="Trimeric autotransporter adhesin YadA-like stalk" evidence="14">
    <location>
        <begin position="336"/>
        <end position="379"/>
    </location>
</feature>
<evidence type="ECO:0000256" key="8">
    <source>
        <dbReference type="ARBA" id="ARBA00022927"/>
    </source>
</evidence>
<accession>A0A1X7LSN4</accession>
<dbReference type="InterPro" id="IPR005594">
    <property type="entry name" value="YadA_C"/>
</dbReference>
<dbReference type="CDD" id="cd12820">
    <property type="entry name" value="LbR_YadA-like"/>
    <property type="match status" value="2"/>
</dbReference>
<evidence type="ECO:0000256" key="2">
    <source>
        <dbReference type="ARBA" id="ARBA00004442"/>
    </source>
</evidence>
<evidence type="ECO:0000256" key="10">
    <source>
        <dbReference type="ARBA" id="ARBA00023237"/>
    </source>
</evidence>
<dbReference type="InterPro" id="IPR008640">
    <property type="entry name" value="Adhesin_Head_dom"/>
</dbReference>
<feature type="domain" description="Trimeric autotransporter adhesin YadA-like head" evidence="13">
    <location>
        <begin position="457"/>
        <end position="483"/>
    </location>
</feature>
<evidence type="ECO:0000313" key="16">
    <source>
        <dbReference type="EMBL" id="SMG56333.1"/>
    </source>
</evidence>
<comment type="subcellular location">
    <subcellularLocation>
        <location evidence="2">Cell outer membrane</location>
    </subcellularLocation>
    <subcellularLocation>
        <location evidence="1">Cell surface</location>
    </subcellularLocation>
</comment>
<evidence type="ECO:0000256" key="1">
    <source>
        <dbReference type="ARBA" id="ARBA00004241"/>
    </source>
</evidence>
<dbReference type="SUPFAM" id="SSF101967">
    <property type="entry name" value="Adhesin YadA, collagen-binding domain"/>
    <property type="match status" value="16"/>
</dbReference>
<dbReference type="Gene3D" id="6.20.50.100">
    <property type="match status" value="8"/>
</dbReference>
<feature type="domain" description="Trimeric autotransporter adhesin YadA-like stalk" evidence="14">
    <location>
        <begin position="1400"/>
        <end position="1440"/>
    </location>
</feature>
<feature type="domain" description="Trimeric autotransporter adhesin YadA-like head" evidence="13">
    <location>
        <begin position="180"/>
        <end position="205"/>
    </location>
</feature>
<dbReference type="STRING" id="1515439.SAMN06265784_108149"/>
<feature type="domain" description="Trimeric autotransporter adhesin YadA-like head" evidence="13">
    <location>
        <begin position="107"/>
        <end position="133"/>
    </location>
</feature>
<gene>
    <name evidence="16" type="ORF">SAMN06265784_108149</name>
</gene>
<evidence type="ECO:0000259" key="12">
    <source>
        <dbReference type="Pfam" id="PF03895"/>
    </source>
</evidence>
<dbReference type="EMBL" id="FXAT01000008">
    <property type="protein sequence ID" value="SMG56333.1"/>
    <property type="molecule type" value="Genomic_DNA"/>
</dbReference>
<feature type="transmembrane region" description="Helical" evidence="11">
    <location>
        <begin position="35"/>
        <end position="59"/>
    </location>
</feature>
<dbReference type="InterPro" id="IPR045584">
    <property type="entry name" value="Pilin-like"/>
</dbReference>
<comment type="similarity">
    <text evidence="3">Belongs to the autotransporter-2 (AT-2) (TC 1.B.40) family.</text>
</comment>
<keyword evidence="6 11" id="KW-0812">Transmembrane</keyword>
<feature type="domain" description="Trimeric autotransporter adhesin YadA-like stalk" evidence="14">
    <location>
        <begin position="1578"/>
        <end position="1617"/>
    </location>
</feature>
<dbReference type="Pfam" id="PF05658">
    <property type="entry name" value="YadA_head"/>
    <property type="match status" value="10"/>
</dbReference>
<evidence type="ECO:0000256" key="11">
    <source>
        <dbReference type="SAM" id="Phobius"/>
    </source>
</evidence>
<dbReference type="Gene3D" id="2.60.40.4050">
    <property type="match status" value="1"/>
</dbReference>